<feature type="transmembrane region" description="Helical" evidence="9">
    <location>
        <begin position="984"/>
        <end position="1004"/>
    </location>
</feature>
<keyword evidence="9" id="KW-0812">Transmembrane</keyword>
<dbReference type="GO" id="GO:0000139">
    <property type="term" value="C:Golgi membrane"/>
    <property type="evidence" value="ECO:0007669"/>
    <property type="project" value="UniProtKB-SubCell"/>
</dbReference>
<accession>A0A3L6PBK1</accession>
<dbReference type="InterPro" id="IPR019335">
    <property type="entry name" value="COG7"/>
</dbReference>
<keyword evidence="5" id="KW-0653">Protein transport</keyword>
<protein>
    <recommendedName>
        <fullName evidence="3">Conserved oligomeric Golgi complex subunit 7</fullName>
    </recommendedName>
    <alternativeName>
        <fullName evidence="8">Component of oligomeric Golgi complex 7</fullName>
    </alternativeName>
</protein>
<dbReference type="GO" id="GO:0007030">
    <property type="term" value="P:Golgi organization"/>
    <property type="evidence" value="ECO:0007669"/>
    <property type="project" value="TreeGrafter"/>
</dbReference>
<keyword evidence="9" id="KW-1133">Transmembrane helix</keyword>
<evidence type="ECO:0000313" key="10">
    <source>
        <dbReference type="EMBL" id="RLM54910.1"/>
    </source>
</evidence>
<dbReference type="AlphaFoldDB" id="A0A3L6PBK1"/>
<dbReference type="OrthoDB" id="245173at2759"/>
<evidence type="ECO:0000256" key="1">
    <source>
        <dbReference type="ARBA" id="ARBA00004395"/>
    </source>
</evidence>
<comment type="caution">
    <text evidence="10">The sequence shown here is derived from an EMBL/GenBank/DDBJ whole genome shotgun (WGS) entry which is preliminary data.</text>
</comment>
<evidence type="ECO:0000256" key="5">
    <source>
        <dbReference type="ARBA" id="ARBA00022927"/>
    </source>
</evidence>
<comment type="subcellular location">
    <subcellularLocation>
        <location evidence="1">Golgi apparatus membrane</location>
        <topology evidence="1">Peripheral membrane protein</topology>
    </subcellularLocation>
</comment>
<evidence type="ECO:0000256" key="9">
    <source>
        <dbReference type="SAM" id="Phobius"/>
    </source>
</evidence>
<keyword evidence="7 9" id="KW-0472">Membrane</keyword>
<proteinExistence type="inferred from homology"/>
<keyword evidence="6" id="KW-0333">Golgi apparatus</keyword>
<gene>
    <name evidence="10" type="ORF">C2845_PM10G18600</name>
</gene>
<dbReference type="GO" id="GO:0017119">
    <property type="term" value="C:Golgi transport complex"/>
    <property type="evidence" value="ECO:0007669"/>
    <property type="project" value="InterPro"/>
</dbReference>
<name>A0A3L6PBK1_PANMI</name>
<evidence type="ECO:0000256" key="3">
    <source>
        <dbReference type="ARBA" id="ARBA00020984"/>
    </source>
</evidence>
<dbReference type="GO" id="GO:0006890">
    <property type="term" value="P:retrograde vesicle-mediated transport, Golgi to endoplasmic reticulum"/>
    <property type="evidence" value="ECO:0007669"/>
    <property type="project" value="TreeGrafter"/>
</dbReference>
<dbReference type="Pfam" id="PF10191">
    <property type="entry name" value="COG7"/>
    <property type="match status" value="1"/>
</dbReference>
<evidence type="ECO:0000313" key="11">
    <source>
        <dbReference type="Proteomes" id="UP000275267"/>
    </source>
</evidence>
<comment type="similarity">
    <text evidence="2">Belongs to the COG7 family.</text>
</comment>
<evidence type="ECO:0000256" key="6">
    <source>
        <dbReference type="ARBA" id="ARBA00023034"/>
    </source>
</evidence>
<keyword evidence="11" id="KW-1185">Reference proteome</keyword>
<evidence type="ECO:0000256" key="2">
    <source>
        <dbReference type="ARBA" id="ARBA00005831"/>
    </source>
</evidence>
<evidence type="ECO:0000256" key="7">
    <source>
        <dbReference type="ARBA" id="ARBA00023136"/>
    </source>
</evidence>
<dbReference type="PANTHER" id="PTHR21443:SF0">
    <property type="entry name" value="CONSERVED OLIGOMERIC GOLGI COMPLEX SUBUNIT 7"/>
    <property type="match status" value="1"/>
</dbReference>
<dbReference type="EMBL" id="PQIB02000018">
    <property type="protein sequence ID" value="RLM54910.1"/>
    <property type="molecule type" value="Genomic_DNA"/>
</dbReference>
<keyword evidence="4" id="KW-0813">Transport</keyword>
<feature type="transmembrane region" description="Helical" evidence="9">
    <location>
        <begin position="946"/>
        <end position="969"/>
    </location>
</feature>
<evidence type="ECO:0000256" key="4">
    <source>
        <dbReference type="ARBA" id="ARBA00022448"/>
    </source>
</evidence>
<sequence length="1029" mass="114013">MVVVDASEFGAEGFDPKQWINAALDARHPSEPLERFLADAEEHLRAAADDAAAALERDSGDALRRVPLACRDALRLRDDAVALRAHLASVLQSLNLAEGSSAESIAALAQIDTVKQRMEAAYTTLQDAAGLAQLSQSVEDVFSSGNLPKAAETLATMRHCLSAVGEVAEFANVRKQLEVLEERLDEMVQPRLVDALSNRKVDAVQDLRGILIRIERFKSLEAQYTKIHVKPLKKLWEDFDLKQRASRVDMEKLGGDSINGLSFSSWLPNFYDETLLYLEQEWKWCLTAFPEEYKSLVPKVLVETMSELNSSFVSRVNIATGDVVPETRSVSKGILDVLSGDLPKSTKLQNKHLQALIELHNMTGTFARNIQHLFSESDLAVVLNTLKAIYSPYETFKARYGQMERAILSAEMAGIDIRGAVPRGVGAQGIELSETVRRMEESIPQMIVLLEAAVERCISLTGGSEADELVIALDDIMLQYISNLQEALKSLRIVCGLESDGLKKDSGLEKREAQRSVDVSEEEEWSIVQGALQILTVADCLTSRTSVFEASLRATLARIGTNFSLSGFGSSLDKSPAAIADENADLPLGGRAALDIAAIRLSDLPDKSKKLLTVLEQVQLRTYSCPADFPTQSKDPRFHALPLTSQRVAAFSDTVNELVYDVLISKVRQRLSEVARLPIWSSVEEQGGLPLPSFSAYPQAYVTSVGEYLLTLPQQLEPLAEGISGNEAGNDEAQFFATEWIFKVAEGATALFMEQLRGIHYITDRGGQQLAADIEYLNNVLSALSMPIPPFLSTFHACVSTPRDQFCKSYRGTGPPLQTIITLASLERRVSIRFLLFSVKFVENSGETLLFVECLSRYFRIIINFIAFAVCYSNKALFAILYFIRVSTACLLALLSQFYRPGLVFLILLGLDITSHWFQMYSSFLSGKTSHKDVKHTGNWLLKLYYGYRPFMAFCCVSCEVLYIILFLFADEKSTSLLSVCRGILNQSPFIVLVFVSTLIGWAVKQVTNIIQMKTAADACVVYDLKRSK</sequence>
<dbReference type="STRING" id="4540.A0A3L6PBK1"/>
<dbReference type="PANTHER" id="PTHR21443">
    <property type="entry name" value="CONSERVED OLIGOMERIC GOLGI COMPLEX COMPONENT 7"/>
    <property type="match status" value="1"/>
</dbReference>
<dbReference type="Proteomes" id="UP000275267">
    <property type="component" value="Unassembled WGS sequence"/>
</dbReference>
<dbReference type="GO" id="GO:0006886">
    <property type="term" value="P:intracellular protein transport"/>
    <property type="evidence" value="ECO:0007669"/>
    <property type="project" value="InterPro"/>
</dbReference>
<organism evidence="10 11">
    <name type="scientific">Panicum miliaceum</name>
    <name type="common">Proso millet</name>
    <name type="synonym">Broomcorn millet</name>
    <dbReference type="NCBI Taxonomy" id="4540"/>
    <lineage>
        <taxon>Eukaryota</taxon>
        <taxon>Viridiplantae</taxon>
        <taxon>Streptophyta</taxon>
        <taxon>Embryophyta</taxon>
        <taxon>Tracheophyta</taxon>
        <taxon>Spermatophyta</taxon>
        <taxon>Magnoliopsida</taxon>
        <taxon>Liliopsida</taxon>
        <taxon>Poales</taxon>
        <taxon>Poaceae</taxon>
        <taxon>PACMAD clade</taxon>
        <taxon>Panicoideae</taxon>
        <taxon>Panicodae</taxon>
        <taxon>Paniceae</taxon>
        <taxon>Panicinae</taxon>
        <taxon>Panicum</taxon>
        <taxon>Panicum sect. Panicum</taxon>
    </lineage>
</organism>
<reference evidence="11" key="1">
    <citation type="journal article" date="2019" name="Nat. Commun.">
        <title>The genome of broomcorn millet.</title>
        <authorList>
            <person name="Zou C."/>
            <person name="Miki D."/>
            <person name="Li D."/>
            <person name="Tang Q."/>
            <person name="Xiao L."/>
            <person name="Rajput S."/>
            <person name="Deng P."/>
            <person name="Jia W."/>
            <person name="Huang R."/>
            <person name="Zhang M."/>
            <person name="Sun Y."/>
            <person name="Hu J."/>
            <person name="Fu X."/>
            <person name="Schnable P.S."/>
            <person name="Li F."/>
            <person name="Zhang H."/>
            <person name="Feng B."/>
            <person name="Zhu X."/>
            <person name="Liu R."/>
            <person name="Schnable J.C."/>
            <person name="Zhu J.-K."/>
            <person name="Zhang H."/>
        </authorList>
    </citation>
    <scope>NUCLEOTIDE SEQUENCE [LARGE SCALE GENOMIC DNA]</scope>
</reference>
<evidence type="ECO:0000256" key="8">
    <source>
        <dbReference type="ARBA" id="ARBA00031345"/>
    </source>
</evidence>